<keyword evidence="6" id="KW-0812">Transmembrane</keyword>
<dbReference type="InterPro" id="IPR043129">
    <property type="entry name" value="ATPase_NBD"/>
</dbReference>
<keyword evidence="5" id="KW-0997">Cell inner membrane</keyword>
<evidence type="ECO:0000256" key="3">
    <source>
        <dbReference type="ARBA" id="ARBA00022448"/>
    </source>
</evidence>
<keyword evidence="4" id="KW-1003">Cell membrane</keyword>
<keyword evidence="8" id="KW-1133">Transmembrane helix</keyword>
<dbReference type="GO" id="GO:0009276">
    <property type="term" value="C:Gram-negative-bacterium-type cell wall"/>
    <property type="evidence" value="ECO:0007669"/>
    <property type="project" value="InterPro"/>
</dbReference>
<dbReference type="RefSeq" id="WP_180678389.1">
    <property type="nucleotide sequence ID" value="NZ_JACCKA010000057.1"/>
</dbReference>
<evidence type="ECO:0000256" key="6">
    <source>
        <dbReference type="ARBA" id="ARBA00022692"/>
    </source>
</evidence>
<keyword evidence="3" id="KW-0813">Transport</keyword>
<feature type="domain" description="GspL cytoplasmic actin-ATPase-like" evidence="10">
    <location>
        <begin position="46"/>
        <end position="169"/>
    </location>
</feature>
<evidence type="ECO:0000256" key="5">
    <source>
        <dbReference type="ARBA" id="ARBA00022519"/>
    </source>
</evidence>
<dbReference type="GO" id="GO:0015628">
    <property type="term" value="P:protein secretion by the type II secretion system"/>
    <property type="evidence" value="ECO:0007669"/>
    <property type="project" value="InterPro"/>
</dbReference>
<comment type="similarity">
    <text evidence="2">Belongs to the GSP L family.</text>
</comment>
<dbReference type="Pfam" id="PF12693">
    <property type="entry name" value="GspL_C"/>
    <property type="match status" value="1"/>
</dbReference>
<evidence type="ECO:0000313" key="12">
    <source>
        <dbReference type="EMBL" id="NZA26598.1"/>
    </source>
</evidence>
<dbReference type="GO" id="GO:0015627">
    <property type="term" value="C:type II protein secretion system complex"/>
    <property type="evidence" value="ECO:0007669"/>
    <property type="project" value="InterPro"/>
</dbReference>
<dbReference type="SUPFAM" id="SSF53067">
    <property type="entry name" value="Actin-like ATPase domain"/>
    <property type="match status" value="1"/>
</dbReference>
<evidence type="ECO:0000256" key="4">
    <source>
        <dbReference type="ARBA" id="ARBA00022475"/>
    </source>
</evidence>
<sequence length="376" mass="39312">MITYIVLLPQNPDAPALRLSVGDDGRVVARERLRSGDTAAPQPAAAGPTRTVLVVPGTQAPALWLELPARNPVQALAAARALIAERLAGSSEALHIAIAAAAGDDAPRPVVAVERTLMTYWLGRAAELGIIVDAMVPDHLALPAPDDDGVVVVVDGDERIVRGPRLAFRSEAALAALVLEEWAQQVVEAGPQAEALLAAGARQPAIDLLQYDFARTPAQPRGARAWRRAAVLAALLALSPLLLWSADALRHTLAARALEAQVAVAVDAALPGRAPAQPPLAAARAALRQAQARDGFAHAATALFAAVPRVEGAQLDRLFYGEDGTLRVTLSHARADELDVLRDALAGGGLALQPAGTRRTDGRLHSELEILPEPAP</sequence>
<reference evidence="12 13" key="1">
    <citation type="submission" date="2020-07" db="EMBL/GenBank/DDBJ databases">
        <title>Luteimonas sp. SJ-92.</title>
        <authorList>
            <person name="Huang X.-X."/>
            <person name="Xu L."/>
            <person name="Sun J.-Q."/>
        </authorList>
    </citation>
    <scope>NUCLEOTIDE SEQUENCE [LARGE SCALE GENOMIC DNA]</scope>
    <source>
        <strain evidence="12 13">SJ-92</strain>
    </source>
</reference>
<evidence type="ECO:0008006" key="14">
    <source>
        <dbReference type="Google" id="ProtNLM"/>
    </source>
</evidence>
<evidence type="ECO:0000256" key="8">
    <source>
        <dbReference type="ARBA" id="ARBA00022989"/>
    </source>
</evidence>
<evidence type="ECO:0000313" key="13">
    <source>
        <dbReference type="Proteomes" id="UP000578091"/>
    </source>
</evidence>
<keyword evidence="7" id="KW-0653">Protein transport</keyword>
<protein>
    <recommendedName>
        <fullName evidence="14">Type II secretion system protein L</fullName>
    </recommendedName>
</protein>
<evidence type="ECO:0000259" key="10">
    <source>
        <dbReference type="Pfam" id="PF05134"/>
    </source>
</evidence>
<dbReference type="AlphaFoldDB" id="A0A853JDG4"/>
<feature type="domain" description="GspL periplasmic" evidence="11">
    <location>
        <begin position="222"/>
        <end position="369"/>
    </location>
</feature>
<dbReference type="EMBL" id="JACCKA010000057">
    <property type="protein sequence ID" value="NZA26598.1"/>
    <property type="molecule type" value="Genomic_DNA"/>
</dbReference>
<evidence type="ECO:0000259" key="11">
    <source>
        <dbReference type="Pfam" id="PF12693"/>
    </source>
</evidence>
<keyword evidence="13" id="KW-1185">Reference proteome</keyword>
<name>A0A853JDG4_9GAMM</name>
<dbReference type="Pfam" id="PF05134">
    <property type="entry name" value="T2SSL"/>
    <property type="match status" value="1"/>
</dbReference>
<dbReference type="InterPro" id="IPR025691">
    <property type="entry name" value="GspL_pp_dom"/>
</dbReference>
<evidence type="ECO:0000256" key="1">
    <source>
        <dbReference type="ARBA" id="ARBA00004377"/>
    </source>
</evidence>
<evidence type="ECO:0000256" key="7">
    <source>
        <dbReference type="ARBA" id="ARBA00022927"/>
    </source>
</evidence>
<comment type="caution">
    <text evidence="12">The sequence shown here is derived from an EMBL/GenBank/DDBJ whole genome shotgun (WGS) entry which is preliminary data.</text>
</comment>
<dbReference type="GO" id="GO:0005886">
    <property type="term" value="C:plasma membrane"/>
    <property type="evidence" value="ECO:0007669"/>
    <property type="project" value="UniProtKB-SubCell"/>
</dbReference>
<dbReference type="Proteomes" id="UP000578091">
    <property type="component" value="Unassembled WGS sequence"/>
</dbReference>
<dbReference type="NCBIfam" id="TIGR01709">
    <property type="entry name" value="typeII_sec_gspL"/>
    <property type="match status" value="1"/>
</dbReference>
<evidence type="ECO:0000256" key="9">
    <source>
        <dbReference type="ARBA" id="ARBA00023136"/>
    </source>
</evidence>
<organism evidence="12 13">
    <name type="scientific">Luteimonas salinisoli</name>
    <dbReference type="NCBI Taxonomy" id="2752307"/>
    <lineage>
        <taxon>Bacteria</taxon>
        <taxon>Pseudomonadati</taxon>
        <taxon>Pseudomonadota</taxon>
        <taxon>Gammaproteobacteria</taxon>
        <taxon>Lysobacterales</taxon>
        <taxon>Lysobacteraceae</taxon>
        <taxon>Luteimonas</taxon>
    </lineage>
</organism>
<dbReference type="InterPro" id="IPR007812">
    <property type="entry name" value="T2SS_protein-GspL"/>
</dbReference>
<evidence type="ECO:0000256" key="2">
    <source>
        <dbReference type="ARBA" id="ARBA00005318"/>
    </source>
</evidence>
<proteinExistence type="inferred from homology"/>
<dbReference type="InterPro" id="IPR024230">
    <property type="entry name" value="GspL_cyto_dom"/>
</dbReference>
<keyword evidence="9" id="KW-0472">Membrane</keyword>
<comment type="subcellular location">
    <subcellularLocation>
        <location evidence="1">Cell inner membrane</location>
        <topology evidence="1">Single-pass membrane protein</topology>
    </subcellularLocation>
</comment>
<gene>
    <name evidence="12" type="ORF">H0E84_09390</name>
</gene>
<dbReference type="Gene3D" id="3.30.420.380">
    <property type="match status" value="1"/>
</dbReference>
<accession>A0A853JDG4</accession>